<keyword evidence="1" id="KW-1133">Transmembrane helix</keyword>
<dbReference type="OrthoDB" id="1033808at2"/>
<dbReference type="PROSITE" id="PS51257">
    <property type="entry name" value="PROKAR_LIPOPROTEIN"/>
    <property type="match status" value="1"/>
</dbReference>
<feature type="transmembrane region" description="Helical" evidence="1">
    <location>
        <begin position="259"/>
        <end position="276"/>
    </location>
</feature>
<gene>
    <name evidence="2" type="ORF">HMPREF9151_00452</name>
</gene>
<dbReference type="HOGENOM" id="CLU_062007_0_0_10"/>
<feature type="transmembrane region" description="Helical" evidence="1">
    <location>
        <begin position="227"/>
        <end position="247"/>
    </location>
</feature>
<protein>
    <recommendedName>
        <fullName evidence="4">Beta-carotene 15,15'-monooxygenase</fullName>
    </recommendedName>
</protein>
<evidence type="ECO:0000313" key="2">
    <source>
        <dbReference type="EMBL" id="EKY03295.1"/>
    </source>
</evidence>
<dbReference type="EMBL" id="AMEP01000039">
    <property type="protein sequence ID" value="EKY03295.1"/>
    <property type="molecule type" value="Genomic_DNA"/>
</dbReference>
<reference evidence="2 3" key="1">
    <citation type="submission" date="2012-05" db="EMBL/GenBank/DDBJ databases">
        <authorList>
            <person name="Weinstock G."/>
            <person name="Sodergren E."/>
            <person name="Lobos E.A."/>
            <person name="Fulton L."/>
            <person name="Fulton R."/>
            <person name="Courtney L."/>
            <person name="Fronick C."/>
            <person name="O'Laughlin M."/>
            <person name="Godfrey J."/>
            <person name="Wilson R.M."/>
            <person name="Miner T."/>
            <person name="Farmer C."/>
            <person name="Delehaunty K."/>
            <person name="Cordes M."/>
            <person name="Minx P."/>
            <person name="Tomlinson C."/>
            <person name="Chen J."/>
            <person name="Wollam A."/>
            <person name="Pepin K.H."/>
            <person name="Bhonagiri V."/>
            <person name="Zhang X."/>
            <person name="Suruliraj S."/>
            <person name="Warren W."/>
            <person name="Mitreva M."/>
            <person name="Mardis E.R."/>
            <person name="Wilson R.K."/>
        </authorList>
    </citation>
    <scope>NUCLEOTIDE SEQUENCE [LARGE SCALE GENOMIC DNA]</scope>
    <source>
        <strain evidence="2 3">F0055</strain>
    </source>
</reference>
<accession>L1NJ73</accession>
<organism evidence="2 3">
    <name type="scientific">Hoylesella saccharolytica F0055</name>
    <dbReference type="NCBI Taxonomy" id="1127699"/>
    <lineage>
        <taxon>Bacteria</taxon>
        <taxon>Pseudomonadati</taxon>
        <taxon>Bacteroidota</taxon>
        <taxon>Bacteroidia</taxon>
        <taxon>Bacteroidales</taxon>
        <taxon>Prevotellaceae</taxon>
        <taxon>Hoylesella</taxon>
    </lineage>
</organism>
<evidence type="ECO:0008006" key="4">
    <source>
        <dbReference type="Google" id="ProtNLM"/>
    </source>
</evidence>
<dbReference type="STRING" id="1127699.HMPREF9151_00452"/>
<name>L1NJ73_9BACT</name>
<keyword evidence="1" id="KW-0472">Membrane</keyword>
<dbReference type="AlphaFoldDB" id="L1NJ73"/>
<feature type="transmembrane region" description="Helical" evidence="1">
    <location>
        <begin position="147"/>
        <end position="165"/>
    </location>
</feature>
<feature type="transmembrane region" description="Helical" evidence="1">
    <location>
        <begin position="282"/>
        <end position="298"/>
    </location>
</feature>
<evidence type="ECO:0000256" key="1">
    <source>
        <dbReference type="SAM" id="Phobius"/>
    </source>
</evidence>
<dbReference type="PATRIC" id="fig|1127699.3.peg.414"/>
<comment type="caution">
    <text evidence="2">The sequence shown here is derived from an EMBL/GenBank/DDBJ whole genome shotgun (WGS) entry which is preliminary data.</text>
</comment>
<dbReference type="RefSeq" id="WP_009161623.1">
    <property type="nucleotide sequence ID" value="NZ_KB290972.1"/>
</dbReference>
<keyword evidence="3" id="KW-1185">Reference proteome</keyword>
<keyword evidence="1" id="KW-0812">Transmembrane</keyword>
<evidence type="ECO:0000313" key="3">
    <source>
        <dbReference type="Proteomes" id="UP000010433"/>
    </source>
</evidence>
<sequence>MLNKSFIYKMLLPTVLLLLSGCYYHQPKTNEGSSEYSERQLDSLSFSASHHYSNNYNFVVKADSLILIKQQPEELINNMPVDTVVIKHNNHLVVADIRILPTDPVDSVWVQLARDQSTFGWIHESKLLPAVVPDDPISQFISTFSDTHLIIFLIVICLMGTTYLVRKMFRNNARLVHVRDINSFYPTLLTLLVAGSATFYASIQMFAPDTWQHFYFHPTLNPFSVPLLLSVFLISVWAILIVGLAVVDDVRHKLPFSEAMWYLFSLMAICAVNYIVFSISTLYYIGYFLLAAYIFFAVKRYWNNSRYNYTCGHCGERLRTKGRCPHCGAINN</sequence>
<dbReference type="Proteomes" id="UP000010433">
    <property type="component" value="Unassembled WGS sequence"/>
</dbReference>
<proteinExistence type="predicted"/>
<feature type="transmembrane region" description="Helical" evidence="1">
    <location>
        <begin position="185"/>
        <end position="207"/>
    </location>
</feature>